<keyword evidence="1" id="KW-0862">Zinc</keyword>
<keyword evidence="1" id="KW-0863">Zinc-finger</keyword>
<dbReference type="Proteomes" id="UP000694548">
    <property type="component" value="Chromosome sgr02"/>
</dbReference>
<dbReference type="InterPro" id="IPR036875">
    <property type="entry name" value="Znf_CCHC_sf"/>
</dbReference>
<evidence type="ECO:0000313" key="4">
    <source>
        <dbReference type="Proteomes" id="UP000694548"/>
    </source>
</evidence>
<reference evidence="3" key="1">
    <citation type="submission" date="2014-08" db="EMBL/GenBank/DDBJ databases">
        <authorList>
            <person name="Senf B."/>
            <person name="Petzold A."/>
            <person name="Downie B.R."/>
            <person name="Koch P."/>
            <person name="Platzer M."/>
        </authorList>
    </citation>
    <scope>NUCLEOTIDE SEQUENCE [LARGE SCALE GENOMIC DNA]</scope>
    <source>
        <strain evidence="3">GRZ</strain>
    </source>
</reference>
<evidence type="ECO:0000256" key="1">
    <source>
        <dbReference type="PROSITE-ProRule" id="PRU00047"/>
    </source>
</evidence>
<accession>A0A8C6PMX7</accession>
<reference evidence="3" key="3">
    <citation type="submission" date="2025-09" db="UniProtKB">
        <authorList>
            <consortium name="Ensembl"/>
        </authorList>
    </citation>
    <scope>IDENTIFICATION</scope>
</reference>
<dbReference type="Ensembl" id="ENSNFUT00015048306.1">
    <property type="protein sequence ID" value="ENSNFUP00015046285.1"/>
    <property type="gene ID" value="ENSNFUG00015021949.1"/>
</dbReference>
<dbReference type="PROSITE" id="PS50158">
    <property type="entry name" value="ZF_CCHC"/>
    <property type="match status" value="1"/>
</dbReference>
<keyword evidence="1" id="KW-0479">Metal-binding</keyword>
<dbReference type="GO" id="GO:0008270">
    <property type="term" value="F:zinc ion binding"/>
    <property type="evidence" value="ECO:0007669"/>
    <property type="project" value="UniProtKB-KW"/>
</dbReference>
<evidence type="ECO:0000313" key="3">
    <source>
        <dbReference type="Ensembl" id="ENSNFUP00015046285.1"/>
    </source>
</evidence>
<reference evidence="3" key="2">
    <citation type="submission" date="2025-08" db="UniProtKB">
        <authorList>
            <consortium name="Ensembl"/>
        </authorList>
    </citation>
    <scope>IDENTIFICATION</scope>
</reference>
<dbReference type="GO" id="GO:0003676">
    <property type="term" value="F:nucleic acid binding"/>
    <property type="evidence" value="ECO:0007669"/>
    <property type="project" value="InterPro"/>
</dbReference>
<feature type="domain" description="CCHC-type" evidence="2">
    <location>
        <begin position="21"/>
        <end position="34"/>
    </location>
</feature>
<dbReference type="GeneTree" id="ENSGT01010000229424"/>
<dbReference type="SUPFAM" id="SSF57756">
    <property type="entry name" value="Retrovirus zinc finger-like domains"/>
    <property type="match status" value="1"/>
</dbReference>
<organism evidence="3 4">
    <name type="scientific">Nothobranchius furzeri</name>
    <name type="common">Turquoise killifish</name>
    <dbReference type="NCBI Taxonomy" id="105023"/>
    <lineage>
        <taxon>Eukaryota</taxon>
        <taxon>Metazoa</taxon>
        <taxon>Chordata</taxon>
        <taxon>Craniata</taxon>
        <taxon>Vertebrata</taxon>
        <taxon>Euteleostomi</taxon>
        <taxon>Actinopterygii</taxon>
        <taxon>Neopterygii</taxon>
        <taxon>Teleostei</taxon>
        <taxon>Neoteleostei</taxon>
        <taxon>Acanthomorphata</taxon>
        <taxon>Ovalentaria</taxon>
        <taxon>Atherinomorphae</taxon>
        <taxon>Cyprinodontiformes</taxon>
        <taxon>Nothobranchiidae</taxon>
        <taxon>Nothobranchius</taxon>
    </lineage>
</organism>
<protein>
    <recommendedName>
        <fullName evidence="2">CCHC-type domain-containing protein</fullName>
    </recommendedName>
</protein>
<name>A0A8C6PMX7_NOTFU</name>
<keyword evidence="4" id="KW-1185">Reference proteome</keyword>
<dbReference type="InterPro" id="IPR001878">
    <property type="entry name" value="Znf_CCHC"/>
</dbReference>
<dbReference type="Gene3D" id="4.10.60.10">
    <property type="entry name" value="Zinc finger, CCHC-type"/>
    <property type="match status" value="1"/>
</dbReference>
<sequence>MPRTRRRPSNTSSDPSDLPECFYCHEKGHFIRDCLRLQRKNRRNVKPPPPKFAMMCP</sequence>
<dbReference type="AlphaFoldDB" id="A0A8C6PMX7"/>
<proteinExistence type="predicted"/>
<evidence type="ECO:0000259" key="2">
    <source>
        <dbReference type="PROSITE" id="PS50158"/>
    </source>
</evidence>